<dbReference type="AlphaFoldDB" id="A0A7K3PHV2"/>
<protein>
    <submittedName>
        <fullName evidence="2">Uncharacterized protein</fullName>
    </submittedName>
</protein>
<gene>
    <name evidence="2" type="ORF">G3I32_11320</name>
</gene>
<proteinExistence type="predicted"/>
<feature type="compositionally biased region" description="Pro residues" evidence="1">
    <location>
        <begin position="33"/>
        <end position="43"/>
    </location>
</feature>
<evidence type="ECO:0000313" key="3">
    <source>
        <dbReference type="Proteomes" id="UP000470446"/>
    </source>
</evidence>
<reference evidence="2 3" key="1">
    <citation type="submission" date="2020-01" db="EMBL/GenBank/DDBJ databases">
        <title>Insect and environment-associated Actinomycetes.</title>
        <authorList>
            <person name="Currrie C."/>
            <person name="Chevrette M."/>
            <person name="Carlson C."/>
            <person name="Stubbendieck R."/>
            <person name="Wendt-Pienkowski E."/>
        </authorList>
    </citation>
    <scope>NUCLEOTIDE SEQUENCE [LARGE SCALE GENOMIC DNA]</scope>
    <source>
        <strain evidence="2 3">SID14163</strain>
    </source>
</reference>
<evidence type="ECO:0000256" key="1">
    <source>
        <dbReference type="SAM" id="MobiDB-lite"/>
    </source>
</evidence>
<organism evidence="2 3">
    <name type="scientific">Streptomyces coelicoflavus</name>
    <dbReference type="NCBI Taxonomy" id="285562"/>
    <lineage>
        <taxon>Bacteria</taxon>
        <taxon>Bacillati</taxon>
        <taxon>Actinomycetota</taxon>
        <taxon>Actinomycetes</taxon>
        <taxon>Kitasatosporales</taxon>
        <taxon>Streptomycetaceae</taxon>
        <taxon>Streptomyces</taxon>
    </lineage>
</organism>
<comment type="caution">
    <text evidence="2">The sequence shown here is derived from an EMBL/GenBank/DDBJ whole genome shotgun (WGS) entry which is preliminary data.</text>
</comment>
<dbReference type="EMBL" id="JAAGMA010000285">
    <property type="protein sequence ID" value="NEB09453.1"/>
    <property type="molecule type" value="Genomic_DNA"/>
</dbReference>
<evidence type="ECO:0000313" key="2">
    <source>
        <dbReference type="EMBL" id="NEB09453.1"/>
    </source>
</evidence>
<name>A0A7K3PHV2_9ACTN</name>
<dbReference type="Proteomes" id="UP000470446">
    <property type="component" value="Unassembled WGS sequence"/>
</dbReference>
<sequence length="147" mass="14619">MKPRSGTAEIRHTPPSPNRTVALPPSDGTVYTPAPPSSHPGSPPSVGGRGGVVRGLGAGVGVRVGSVGSALVRDGVGLGFRLVGDGDGDGDAEGFTVREAVGRGEAGSSFGAVCATGAVGRVEPTTKWIVMMTAVTLAAVQDSQMIR</sequence>
<feature type="region of interest" description="Disordered" evidence="1">
    <location>
        <begin position="1"/>
        <end position="51"/>
    </location>
</feature>
<accession>A0A7K3PHV2</accession>